<dbReference type="InterPro" id="IPR032092">
    <property type="entry name" value="PilW"/>
</dbReference>
<evidence type="ECO:0000313" key="4">
    <source>
        <dbReference type="Proteomes" id="UP001629246"/>
    </source>
</evidence>
<organism evidence="3 4">
    <name type="scientific">Herbaspirillum lusitanum</name>
    <dbReference type="NCBI Taxonomy" id="213312"/>
    <lineage>
        <taxon>Bacteria</taxon>
        <taxon>Pseudomonadati</taxon>
        <taxon>Pseudomonadota</taxon>
        <taxon>Betaproteobacteria</taxon>
        <taxon>Burkholderiales</taxon>
        <taxon>Oxalobacteraceae</taxon>
        <taxon>Herbaspirillum</taxon>
    </lineage>
</organism>
<dbReference type="RefSeq" id="WP_408154427.1">
    <property type="nucleotide sequence ID" value="NZ_JAQQFM010000001.1"/>
</dbReference>
<reference evidence="3 4" key="1">
    <citation type="journal article" date="2024" name="Chem. Sci.">
        <title>Discovery of megapolipeptins by genome mining of a Burkholderiales bacteria collection.</title>
        <authorList>
            <person name="Paulo B.S."/>
            <person name="Recchia M.J.J."/>
            <person name="Lee S."/>
            <person name="Fergusson C.H."/>
            <person name="Romanowski S.B."/>
            <person name="Hernandez A."/>
            <person name="Krull N."/>
            <person name="Liu D.Y."/>
            <person name="Cavanagh H."/>
            <person name="Bos A."/>
            <person name="Gray C.A."/>
            <person name="Murphy B.T."/>
            <person name="Linington R.G."/>
            <person name="Eustaquio A.S."/>
        </authorList>
    </citation>
    <scope>NUCLEOTIDE SEQUENCE [LARGE SCALE GENOMIC DNA]</scope>
    <source>
        <strain evidence="3 4">RL21-008-BIB-A</strain>
    </source>
</reference>
<keyword evidence="2" id="KW-1133">Transmembrane helix</keyword>
<feature type="transmembrane region" description="Helical" evidence="2">
    <location>
        <begin position="20"/>
        <end position="40"/>
    </location>
</feature>
<dbReference type="NCBIfam" id="TIGR02532">
    <property type="entry name" value="IV_pilin_GFxxxE"/>
    <property type="match status" value="1"/>
</dbReference>
<dbReference type="Proteomes" id="UP001629246">
    <property type="component" value="Unassembled WGS sequence"/>
</dbReference>
<gene>
    <name evidence="3" type="ORF">PQR62_02485</name>
</gene>
<feature type="compositionally biased region" description="Basic and acidic residues" evidence="1">
    <location>
        <begin position="247"/>
        <end position="262"/>
    </location>
</feature>
<dbReference type="EMBL" id="JAQQFM010000001">
    <property type="protein sequence ID" value="MFL9923117.1"/>
    <property type="molecule type" value="Genomic_DNA"/>
</dbReference>
<comment type="caution">
    <text evidence="3">The sequence shown here is derived from an EMBL/GenBank/DDBJ whole genome shotgun (WGS) entry which is preliminary data.</text>
</comment>
<evidence type="ECO:0000313" key="3">
    <source>
        <dbReference type="EMBL" id="MFL9923117.1"/>
    </source>
</evidence>
<evidence type="ECO:0000256" key="1">
    <source>
        <dbReference type="SAM" id="MobiDB-lite"/>
    </source>
</evidence>
<accession>A0ABW9A633</accession>
<dbReference type="Pfam" id="PF16074">
    <property type="entry name" value="PilW"/>
    <property type="match status" value="1"/>
</dbReference>
<dbReference type="InterPro" id="IPR012902">
    <property type="entry name" value="N_methyl_site"/>
</dbReference>
<proteinExistence type="predicted"/>
<feature type="compositionally biased region" description="Basic and acidic residues" evidence="1">
    <location>
        <begin position="106"/>
        <end position="117"/>
    </location>
</feature>
<dbReference type="Pfam" id="PF07963">
    <property type="entry name" value="N_methyl"/>
    <property type="match status" value="1"/>
</dbReference>
<keyword evidence="4" id="KW-1185">Reference proteome</keyword>
<keyword evidence="2" id="KW-0472">Membrane</keyword>
<feature type="region of interest" description="Disordered" evidence="1">
    <location>
        <begin position="90"/>
        <end position="118"/>
    </location>
</feature>
<evidence type="ECO:0000256" key="2">
    <source>
        <dbReference type="SAM" id="Phobius"/>
    </source>
</evidence>
<dbReference type="PROSITE" id="PS00409">
    <property type="entry name" value="PROKAR_NTER_METHYL"/>
    <property type="match status" value="1"/>
</dbReference>
<feature type="region of interest" description="Disordered" evidence="1">
    <location>
        <begin position="247"/>
        <end position="286"/>
    </location>
</feature>
<protein>
    <submittedName>
        <fullName evidence="3">PilW family protein</fullName>
    </submittedName>
</protein>
<name>A0ABW9A633_9BURK</name>
<keyword evidence="2" id="KW-0812">Transmembrane</keyword>
<sequence length="307" mass="33732">MHHPASTPARQRGFTLIELMTALGLGLLVVLAATAMLLNVKNTYLSLHHHNQLQETGRYALEQIARALRQTHHLPWEHWLNQQRNLNPLPPALYGVDDSRGSANPDPERPSPARRDGINGSDLLMIGYFGSGQPADDTIFSCGTGGMGAPSSLEPGERGWTVFSVATGRGNEPELRCQYRGKNGIWSSDAIARGVENLQFLFALDSDGDGIPEQLLAASQLSPAQWQQVVAVRIALLVRTEAHFGGRTGEAKNARPREHDLFGSDYSRSNPGDTGSRFSEPREDGRTRQVFSRMVWLRNPPAGLVLR</sequence>
<feature type="compositionally biased region" description="Polar residues" evidence="1">
    <location>
        <begin position="266"/>
        <end position="277"/>
    </location>
</feature>